<dbReference type="GO" id="GO:0005886">
    <property type="term" value="C:plasma membrane"/>
    <property type="evidence" value="ECO:0007669"/>
    <property type="project" value="UniProtKB-SubCell"/>
</dbReference>
<sequence>MEPDLSQSLKIQNKETPHQRGGMRHIVENWIRGTRTSGKRAFFRRGWSGRAALLLVAAIIISGFSTYAALSSIPPFGSDPNTVIWLLNLDLVLMIMLLALIARRFARLLSGRRQGIAGSKLHIRLVVIFSIMAAAPAVIMAIFSTFFFHFGVQAWFSDRVKTAVETSQMVAESYLAEHQQIIKADILAMANDLDRQSALFYEDREKFDRFLETQSFIRNLSEVMI</sequence>
<evidence type="ECO:0000313" key="13">
    <source>
        <dbReference type="Proteomes" id="UP000249557"/>
    </source>
</evidence>
<evidence type="ECO:0000256" key="5">
    <source>
        <dbReference type="ARBA" id="ARBA00022840"/>
    </source>
</evidence>
<feature type="transmembrane region" description="Helical" evidence="10">
    <location>
        <begin position="123"/>
        <end position="150"/>
    </location>
</feature>
<dbReference type="InterPro" id="IPR045671">
    <property type="entry name" value="NtrY-like_N"/>
</dbReference>
<keyword evidence="4" id="KW-0547">Nucleotide-binding</keyword>
<feature type="transmembrane region" description="Helical" evidence="10">
    <location>
        <begin position="51"/>
        <end position="70"/>
    </location>
</feature>
<evidence type="ECO:0000313" key="12">
    <source>
        <dbReference type="EMBL" id="PZO88131.1"/>
    </source>
</evidence>
<comment type="caution">
    <text evidence="12">The sequence shown here is derived from an EMBL/GenBank/DDBJ whole genome shotgun (WGS) entry which is preliminary data.</text>
</comment>
<keyword evidence="6 10" id="KW-1133">Transmembrane helix</keyword>
<dbReference type="GO" id="GO:0005524">
    <property type="term" value="F:ATP binding"/>
    <property type="evidence" value="ECO:0007669"/>
    <property type="project" value="UniProtKB-KW"/>
</dbReference>
<gene>
    <name evidence="12" type="ORF">DI626_02390</name>
</gene>
<keyword evidence="3 10" id="KW-0812">Transmembrane</keyword>
<comment type="subcellular location">
    <subcellularLocation>
        <location evidence="1">Cell membrane</location>
        <topology evidence="1">Multi-pass membrane protein</topology>
    </subcellularLocation>
</comment>
<keyword evidence="5" id="KW-0067">ATP-binding</keyword>
<keyword evidence="2" id="KW-1003">Cell membrane</keyword>
<evidence type="ECO:0000256" key="2">
    <source>
        <dbReference type="ARBA" id="ARBA00022475"/>
    </source>
</evidence>
<feature type="non-terminal residue" evidence="12">
    <location>
        <position position="225"/>
    </location>
</feature>
<accession>A0A2W5BYJ3</accession>
<keyword evidence="7" id="KW-0902">Two-component regulatory system</keyword>
<protein>
    <recommendedName>
        <fullName evidence="11">Nitrogen regulation protein NtrY-like N-terminal domain-containing protein</fullName>
    </recommendedName>
</protein>
<dbReference type="AlphaFoldDB" id="A0A2W5BYJ3"/>
<dbReference type="GO" id="GO:0000160">
    <property type="term" value="P:phosphorelay signal transduction system"/>
    <property type="evidence" value="ECO:0007669"/>
    <property type="project" value="UniProtKB-KW"/>
</dbReference>
<dbReference type="Pfam" id="PF19312">
    <property type="entry name" value="NtrY_N"/>
    <property type="match status" value="1"/>
</dbReference>
<evidence type="ECO:0000256" key="7">
    <source>
        <dbReference type="ARBA" id="ARBA00023012"/>
    </source>
</evidence>
<reference evidence="12 13" key="1">
    <citation type="submission" date="2017-08" db="EMBL/GenBank/DDBJ databases">
        <title>Infants hospitalized years apart are colonized by the same room-sourced microbial strains.</title>
        <authorList>
            <person name="Brooks B."/>
            <person name="Olm M.R."/>
            <person name="Firek B.A."/>
            <person name="Baker R."/>
            <person name="Thomas B.C."/>
            <person name="Morowitz M.J."/>
            <person name="Banfield J.F."/>
        </authorList>
    </citation>
    <scope>NUCLEOTIDE SEQUENCE [LARGE SCALE GENOMIC DNA]</scope>
    <source>
        <strain evidence="12">S2_018_000_R2_104</strain>
    </source>
</reference>
<dbReference type="EMBL" id="QFNK01000027">
    <property type="protein sequence ID" value="PZO88131.1"/>
    <property type="molecule type" value="Genomic_DNA"/>
</dbReference>
<evidence type="ECO:0000259" key="11">
    <source>
        <dbReference type="Pfam" id="PF19312"/>
    </source>
</evidence>
<feature type="compositionally biased region" description="Polar residues" evidence="9">
    <location>
        <begin position="1"/>
        <end position="11"/>
    </location>
</feature>
<evidence type="ECO:0000256" key="8">
    <source>
        <dbReference type="ARBA" id="ARBA00023136"/>
    </source>
</evidence>
<evidence type="ECO:0000256" key="1">
    <source>
        <dbReference type="ARBA" id="ARBA00004651"/>
    </source>
</evidence>
<feature type="region of interest" description="Disordered" evidence="9">
    <location>
        <begin position="1"/>
        <end position="20"/>
    </location>
</feature>
<feature type="domain" description="Nitrogen regulation protein NtrY-like N-terminal" evidence="11">
    <location>
        <begin position="55"/>
        <end position="225"/>
    </location>
</feature>
<name>A0A2W5BYJ3_9BACT</name>
<evidence type="ECO:0000256" key="3">
    <source>
        <dbReference type="ARBA" id="ARBA00022692"/>
    </source>
</evidence>
<dbReference type="InterPro" id="IPR036259">
    <property type="entry name" value="MFS_trans_sf"/>
</dbReference>
<dbReference type="Proteomes" id="UP000249557">
    <property type="component" value="Unassembled WGS sequence"/>
</dbReference>
<feature type="transmembrane region" description="Helical" evidence="10">
    <location>
        <begin position="82"/>
        <end position="102"/>
    </location>
</feature>
<dbReference type="SUPFAM" id="SSF103473">
    <property type="entry name" value="MFS general substrate transporter"/>
    <property type="match status" value="1"/>
</dbReference>
<keyword evidence="8 10" id="KW-0472">Membrane</keyword>
<evidence type="ECO:0000256" key="4">
    <source>
        <dbReference type="ARBA" id="ARBA00022741"/>
    </source>
</evidence>
<proteinExistence type="predicted"/>
<organism evidence="12 13">
    <name type="scientific">Micavibrio aeruginosavorus</name>
    <dbReference type="NCBI Taxonomy" id="349221"/>
    <lineage>
        <taxon>Bacteria</taxon>
        <taxon>Pseudomonadati</taxon>
        <taxon>Bdellovibrionota</taxon>
        <taxon>Bdellovibrionia</taxon>
        <taxon>Bdellovibrionales</taxon>
        <taxon>Pseudobdellovibrionaceae</taxon>
        <taxon>Micavibrio</taxon>
    </lineage>
</organism>
<evidence type="ECO:0000256" key="6">
    <source>
        <dbReference type="ARBA" id="ARBA00022989"/>
    </source>
</evidence>
<evidence type="ECO:0000256" key="9">
    <source>
        <dbReference type="SAM" id="MobiDB-lite"/>
    </source>
</evidence>
<evidence type="ECO:0000256" key="10">
    <source>
        <dbReference type="SAM" id="Phobius"/>
    </source>
</evidence>